<evidence type="ECO:0000256" key="5">
    <source>
        <dbReference type="ARBA" id="ARBA00022989"/>
    </source>
</evidence>
<evidence type="ECO:0000256" key="7">
    <source>
        <dbReference type="SAM" id="MobiDB-lite"/>
    </source>
</evidence>
<gene>
    <name evidence="10" type="ORF">FIBSPDRAFT_840550</name>
</gene>
<dbReference type="AlphaFoldDB" id="A0A165X5C2"/>
<dbReference type="InterPro" id="IPR036259">
    <property type="entry name" value="MFS_trans_sf"/>
</dbReference>
<dbReference type="GO" id="GO:0022857">
    <property type="term" value="F:transmembrane transporter activity"/>
    <property type="evidence" value="ECO:0007669"/>
    <property type="project" value="InterPro"/>
</dbReference>
<dbReference type="GO" id="GO:0012505">
    <property type="term" value="C:endomembrane system"/>
    <property type="evidence" value="ECO:0007669"/>
    <property type="project" value="UniProtKB-SubCell"/>
</dbReference>
<keyword evidence="3" id="KW-0813">Transport</keyword>
<dbReference type="InterPro" id="IPR051788">
    <property type="entry name" value="MFS_Transporter"/>
</dbReference>
<feature type="transmembrane region" description="Helical" evidence="8">
    <location>
        <begin position="128"/>
        <end position="145"/>
    </location>
</feature>
<organism evidence="10 11">
    <name type="scientific">Athelia psychrophila</name>
    <dbReference type="NCBI Taxonomy" id="1759441"/>
    <lineage>
        <taxon>Eukaryota</taxon>
        <taxon>Fungi</taxon>
        <taxon>Dikarya</taxon>
        <taxon>Basidiomycota</taxon>
        <taxon>Agaricomycotina</taxon>
        <taxon>Agaricomycetes</taxon>
        <taxon>Agaricomycetidae</taxon>
        <taxon>Atheliales</taxon>
        <taxon>Atheliaceae</taxon>
        <taxon>Athelia</taxon>
    </lineage>
</organism>
<feature type="domain" description="Major facilitator superfamily (MFS) profile" evidence="9">
    <location>
        <begin position="65"/>
        <end position="360"/>
    </location>
</feature>
<reference evidence="10 11" key="1">
    <citation type="journal article" date="2016" name="Mol. Biol. Evol.">
        <title>Comparative Genomics of Early-Diverging Mushroom-Forming Fungi Provides Insights into the Origins of Lignocellulose Decay Capabilities.</title>
        <authorList>
            <person name="Nagy L.G."/>
            <person name="Riley R."/>
            <person name="Tritt A."/>
            <person name="Adam C."/>
            <person name="Daum C."/>
            <person name="Floudas D."/>
            <person name="Sun H."/>
            <person name="Yadav J.S."/>
            <person name="Pangilinan J."/>
            <person name="Larsson K.H."/>
            <person name="Matsuura K."/>
            <person name="Barry K."/>
            <person name="Labutti K."/>
            <person name="Kuo R."/>
            <person name="Ohm R.A."/>
            <person name="Bhattacharya S.S."/>
            <person name="Shirouzu T."/>
            <person name="Yoshinaga Y."/>
            <person name="Martin F.M."/>
            <person name="Grigoriev I.V."/>
            <person name="Hibbett D.S."/>
        </authorList>
    </citation>
    <scope>NUCLEOTIDE SEQUENCE [LARGE SCALE GENOMIC DNA]</scope>
    <source>
        <strain evidence="10 11">CBS 109695</strain>
    </source>
</reference>
<keyword evidence="11" id="KW-1185">Reference proteome</keyword>
<keyword evidence="5 8" id="KW-1133">Transmembrane helix</keyword>
<feature type="transmembrane region" description="Helical" evidence="8">
    <location>
        <begin position="218"/>
        <end position="239"/>
    </location>
</feature>
<dbReference type="InterPro" id="IPR020846">
    <property type="entry name" value="MFS_dom"/>
</dbReference>
<evidence type="ECO:0000313" key="10">
    <source>
        <dbReference type="EMBL" id="KZP08220.1"/>
    </source>
</evidence>
<dbReference type="Gene3D" id="1.20.1250.20">
    <property type="entry name" value="MFS general substrate transporter like domains"/>
    <property type="match status" value="1"/>
</dbReference>
<dbReference type="PANTHER" id="PTHR23514:SF3">
    <property type="entry name" value="BYPASS OF STOP CODON PROTEIN 6"/>
    <property type="match status" value="1"/>
</dbReference>
<feature type="compositionally biased region" description="Polar residues" evidence="7">
    <location>
        <begin position="36"/>
        <end position="49"/>
    </location>
</feature>
<protein>
    <submittedName>
        <fullName evidence="10">MFS general substrate transporter</fullName>
    </submittedName>
</protein>
<feature type="transmembrane region" description="Helical" evidence="8">
    <location>
        <begin position="151"/>
        <end position="170"/>
    </location>
</feature>
<evidence type="ECO:0000256" key="6">
    <source>
        <dbReference type="ARBA" id="ARBA00023136"/>
    </source>
</evidence>
<feature type="transmembrane region" description="Helical" evidence="8">
    <location>
        <begin position="191"/>
        <end position="212"/>
    </location>
</feature>
<comment type="similarity">
    <text evidence="2">Belongs to the major facilitator superfamily.</text>
</comment>
<evidence type="ECO:0000256" key="3">
    <source>
        <dbReference type="ARBA" id="ARBA00022448"/>
    </source>
</evidence>
<evidence type="ECO:0000256" key="8">
    <source>
        <dbReference type="SAM" id="Phobius"/>
    </source>
</evidence>
<evidence type="ECO:0000256" key="4">
    <source>
        <dbReference type="ARBA" id="ARBA00022692"/>
    </source>
</evidence>
<dbReference type="PANTHER" id="PTHR23514">
    <property type="entry name" value="BYPASS OF STOP CODON PROTEIN 6"/>
    <property type="match status" value="1"/>
</dbReference>
<dbReference type="PROSITE" id="PS50850">
    <property type="entry name" value="MFS"/>
    <property type="match status" value="1"/>
</dbReference>
<proteinExistence type="inferred from homology"/>
<dbReference type="SUPFAM" id="SSF103473">
    <property type="entry name" value="MFS general substrate transporter"/>
    <property type="match status" value="1"/>
</dbReference>
<keyword evidence="6 8" id="KW-0472">Membrane</keyword>
<dbReference type="Pfam" id="PF07690">
    <property type="entry name" value="MFS_1"/>
    <property type="match status" value="1"/>
</dbReference>
<dbReference type="EMBL" id="KV417728">
    <property type="protein sequence ID" value="KZP08220.1"/>
    <property type="molecule type" value="Genomic_DNA"/>
</dbReference>
<evidence type="ECO:0000256" key="1">
    <source>
        <dbReference type="ARBA" id="ARBA00004127"/>
    </source>
</evidence>
<dbReference type="OrthoDB" id="413079at2759"/>
<sequence length="360" mass="38535">MSVKSLHHAAGSGSATEELEMTPVPLKPVDSRSTHRSTPPLSRDLSQTSVQTVQTKAQKRWTNVQFASLCFSLFLAGWNDGTTGPLLPRIQEVYHVGSAVVSMIFVFATLGCISGAFLNFVVTDRLGFGKVIVFGAFFQIIGYTLEAAGEVLPFPVFVLGYAISGIGMALQDAQANGYVAGLRDNKEAKMGMLHAAYGAGAFASPLVATQFAQMQYWSFHYLASLGLALLNVVVFIAVFRLKSEDECYAAIGQAPQEQGTSADSKFRQVLALRSVHLLAFYWGTQCRVTRFMSTAEIRWRGGGGSGGYVRRGFGLGLVLLLHLGQCRGGGGACGGDGGGLGGQRVHTSVVQCLYFKFCTV</sequence>
<dbReference type="STRING" id="436010.A0A165X5C2"/>
<accession>A0A165X5C2</accession>
<keyword evidence="4 8" id="KW-0812">Transmembrane</keyword>
<comment type="subcellular location">
    <subcellularLocation>
        <location evidence="1">Endomembrane system</location>
        <topology evidence="1">Multi-pass membrane protein</topology>
    </subcellularLocation>
</comment>
<evidence type="ECO:0000313" key="11">
    <source>
        <dbReference type="Proteomes" id="UP000076532"/>
    </source>
</evidence>
<evidence type="ECO:0000259" key="9">
    <source>
        <dbReference type="PROSITE" id="PS50850"/>
    </source>
</evidence>
<name>A0A165X5C2_9AGAM</name>
<dbReference type="Proteomes" id="UP000076532">
    <property type="component" value="Unassembled WGS sequence"/>
</dbReference>
<dbReference type="InterPro" id="IPR011701">
    <property type="entry name" value="MFS"/>
</dbReference>
<feature type="transmembrane region" description="Helical" evidence="8">
    <location>
        <begin position="99"/>
        <end position="121"/>
    </location>
</feature>
<feature type="region of interest" description="Disordered" evidence="7">
    <location>
        <begin position="1"/>
        <end position="49"/>
    </location>
</feature>
<feature type="transmembrane region" description="Helical" evidence="8">
    <location>
        <begin position="61"/>
        <end position="79"/>
    </location>
</feature>
<dbReference type="GO" id="GO:0016020">
    <property type="term" value="C:membrane"/>
    <property type="evidence" value="ECO:0007669"/>
    <property type="project" value="TreeGrafter"/>
</dbReference>
<evidence type="ECO:0000256" key="2">
    <source>
        <dbReference type="ARBA" id="ARBA00008335"/>
    </source>
</evidence>